<proteinExistence type="inferred from homology"/>
<protein>
    <submittedName>
        <fullName evidence="5">Glycosyl transferase</fullName>
    </submittedName>
</protein>
<dbReference type="FunFam" id="3.90.550.10:FF:000051">
    <property type="entry name" value="Alpha-1,2-mannosyltransferase (Ktr4)"/>
    <property type="match status" value="1"/>
</dbReference>
<dbReference type="GO" id="GO:0000032">
    <property type="term" value="P:cell wall mannoprotein biosynthetic process"/>
    <property type="evidence" value="ECO:0007669"/>
    <property type="project" value="TreeGrafter"/>
</dbReference>
<keyword evidence="6" id="KW-1185">Reference proteome</keyword>
<dbReference type="GO" id="GO:0016020">
    <property type="term" value="C:membrane"/>
    <property type="evidence" value="ECO:0007669"/>
    <property type="project" value="InterPro"/>
</dbReference>
<evidence type="ECO:0000256" key="1">
    <source>
        <dbReference type="ARBA" id="ARBA00007677"/>
    </source>
</evidence>
<dbReference type="InterPro" id="IPR002685">
    <property type="entry name" value="Glyco_trans_15"/>
</dbReference>
<dbReference type="OrthoDB" id="439943at2759"/>
<gene>
    <name evidence="5" type="ORF">FISHEDRAFT_65832</name>
</gene>
<dbReference type="AlphaFoldDB" id="A0A0D7ACG5"/>
<dbReference type="GO" id="GO:0005794">
    <property type="term" value="C:Golgi apparatus"/>
    <property type="evidence" value="ECO:0007669"/>
    <property type="project" value="TreeGrafter"/>
</dbReference>
<keyword evidence="4" id="KW-0732">Signal</keyword>
<feature type="signal peptide" evidence="4">
    <location>
        <begin position="1"/>
        <end position="25"/>
    </location>
</feature>
<dbReference type="PANTHER" id="PTHR31121">
    <property type="entry name" value="ALPHA-1,2 MANNOSYLTRANSFERASE KTR1"/>
    <property type="match status" value="1"/>
</dbReference>
<sequence>MNATRRYLNIVLVILFVVINKPEESDNDSDSESEDLEGSPTLANATFVILARNSDIDGVISSVKAIEDRFNHRYHYPYVFLNDEPFHHDFKYRLSLITSAPAEFGQIPEEHWSQPDWIDENKASEARKNMVRKGVKYGGSVSYRNMCRFNSGFFYRHPLMQKYKYYWRIEPNVRFLCDIDFDPFQFMHDNGKVYSFTIAVYEIPSTITSLWPTVQDFMQKYPEYIMPESTNSMGFISSNSGKTYNRCHFWSNFEIADMDFYRGPAYSKYFEHLDKAGGFYYERWGDAPVHSIAASLLLNTSQLHFFQEIGYQHDDWAHCPFNREIWEKGKCVCQFGSGFDYDSNSCKGVWDHFNNMRYMDNKNAQKNAEKDR</sequence>
<reference evidence="5 6" key="1">
    <citation type="journal article" date="2015" name="Fungal Genet. Biol.">
        <title>Evolution of novel wood decay mechanisms in Agaricales revealed by the genome sequences of Fistulina hepatica and Cylindrobasidium torrendii.</title>
        <authorList>
            <person name="Floudas D."/>
            <person name="Held B.W."/>
            <person name="Riley R."/>
            <person name="Nagy L.G."/>
            <person name="Koehler G."/>
            <person name="Ransdell A.S."/>
            <person name="Younus H."/>
            <person name="Chow J."/>
            <person name="Chiniquy J."/>
            <person name="Lipzen A."/>
            <person name="Tritt A."/>
            <person name="Sun H."/>
            <person name="Haridas S."/>
            <person name="LaButti K."/>
            <person name="Ohm R.A."/>
            <person name="Kues U."/>
            <person name="Blanchette R.A."/>
            <person name="Grigoriev I.V."/>
            <person name="Minto R.E."/>
            <person name="Hibbett D.S."/>
        </authorList>
    </citation>
    <scope>NUCLEOTIDE SEQUENCE [LARGE SCALE GENOMIC DNA]</scope>
    <source>
        <strain evidence="5 6">ATCC 64428</strain>
    </source>
</reference>
<dbReference type="EMBL" id="KN881851">
    <property type="protein sequence ID" value="KIY48325.1"/>
    <property type="molecule type" value="Genomic_DNA"/>
</dbReference>
<dbReference type="SUPFAM" id="SSF53448">
    <property type="entry name" value="Nucleotide-diphospho-sugar transferases"/>
    <property type="match status" value="1"/>
</dbReference>
<dbReference type="GO" id="GO:0006487">
    <property type="term" value="P:protein N-linked glycosylation"/>
    <property type="evidence" value="ECO:0007669"/>
    <property type="project" value="TreeGrafter"/>
</dbReference>
<name>A0A0D7ACG5_9AGAR</name>
<dbReference type="GO" id="GO:0000026">
    <property type="term" value="F:alpha-1,2-mannosyltransferase activity"/>
    <property type="evidence" value="ECO:0007669"/>
    <property type="project" value="TreeGrafter"/>
</dbReference>
<dbReference type="InterPro" id="IPR029044">
    <property type="entry name" value="Nucleotide-diphossugar_trans"/>
</dbReference>
<feature type="chain" id="PRO_5002316379" evidence="4">
    <location>
        <begin position="26"/>
        <end position="372"/>
    </location>
</feature>
<keyword evidence="2 5" id="KW-0808">Transferase</keyword>
<feature type="active site" description="Nucleophile" evidence="3">
    <location>
        <position position="254"/>
    </location>
</feature>
<accession>A0A0D7ACG5</accession>
<evidence type="ECO:0000256" key="4">
    <source>
        <dbReference type="SAM" id="SignalP"/>
    </source>
</evidence>
<dbReference type="Proteomes" id="UP000054144">
    <property type="component" value="Unassembled WGS sequence"/>
</dbReference>
<dbReference type="Pfam" id="PF01793">
    <property type="entry name" value="Glyco_transf_15"/>
    <property type="match status" value="1"/>
</dbReference>
<dbReference type="PANTHER" id="PTHR31121:SF6">
    <property type="entry name" value="ALPHA-1,2 MANNOSYLTRANSFERASE KTR1"/>
    <property type="match status" value="1"/>
</dbReference>
<evidence type="ECO:0000256" key="2">
    <source>
        <dbReference type="ARBA" id="ARBA00022679"/>
    </source>
</evidence>
<evidence type="ECO:0000256" key="3">
    <source>
        <dbReference type="PIRSR" id="PIRSR018153-1"/>
    </source>
</evidence>
<dbReference type="Gene3D" id="3.90.550.10">
    <property type="entry name" value="Spore Coat Polysaccharide Biosynthesis Protein SpsA, Chain A"/>
    <property type="match status" value="1"/>
</dbReference>
<evidence type="ECO:0000313" key="6">
    <source>
        <dbReference type="Proteomes" id="UP000054144"/>
    </source>
</evidence>
<comment type="similarity">
    <text evidence="1">Belongs to the glycosyltransferase 15 family.</text>
</comment>
<dbReference type="PIRSF" id="PIRSF018153">
    <property type="entry name" value="Glyco_trans_15"/>
    <property type="match status" value="1"/>
</dbReference>
<evidence type="ECO:0000313" key="5">
    <source>
        <dbReference type="EMBL" id="KIY48325.1"/>
    </source>
</evidence>
<organism evidence="5 6">
    <name type="scientific">Fistulina hepatica ATCC 64428</name>
    <dbReference type="NCBI Taxonomy" id="1128425"/>
    <lineage>
        <taxon>Eukaryota</taxon>
        <taxon>Fungi</taxon>
        <taxon>Dikarya</taxon>
        <taxon>Basidiomycota</taxon>
        <taxon>Agaricomycotina</taxon>
        <taxon>Agaricomycetes</taxon>
        <taxon>Agaricomycetidae</taxon>
        <taxon>Agaricales</taxon>
        <taxon>Fistulinaceae</taxon>
        <taxon>Fistulina</taxon>
    </lineage>
</organism>